<dbReference type="EMBL" id="OQ890317">
    <property type="protein sequence ID" value="WLJ25812.1"/>
    <property type="molecule type" value="Genomic_DNA"/>
</dbReference>
<evidence type="ECO:0000259" key="3">
    <source>
        <dbReference type="Pfam" id="PF10145"/>
    </source>
</evidence>
<feature type="transmembrane region" description="Helical" evidence="2">
    <location>
        <begin position="592"/>
        <end position="613"/>
    </location>
</feature>
<dbReference type="Pfam" id="PF10145">
    <property type="entry name" value="PhageMin_Tail"/>
    <property type="match status" value="1"/>
</dbReference>
<evidence type="ECO:0000313" key="4">
    <source>
        <dbReference type="EMBL" id="WLJ25812.1"/>
    </source>
</evidence>
<feature type="transmembrane region" description="Helical" evidence="2">
    <location>
        <begin position="785"/>
        <end position="808"/>
    </location>
</feature>
<dbReference type="PANTHER" id="PTHR37813:SF1">
    <property type="entry name" value="FELS-2 PROPHAGE PROTEIN"/>
    <property type="match status" value="1"/>
</dbReference>
<feature type="transmembrane region" description="Helical" evidence="2">
    <location>
        <begin position="719"/>
        <end position="744"/>
    </location>
</feature>
<organism evidence="4">
    <name type="scientific">Firmicutes phage HS10</name>
    <dbReference type="NCBI Taxonomy" id="3056392"/>
    <lineage>
        <taxon>Viruses</taxon>
    </lineage>
</organism>
<accession>A0AA49X2I9</accession>
<dbReference type="NCBIfam" id="TIGR01760">
    <property type="entry name" value="tape_meas_TP901"/>
    <property type="match status" value="1"/>
</dbReference>
<feature type="domain" description="Phage tail tape measure protein" evidence="3">
    <location>
        <begin position="103"/>
        <end position="302"/>
    </location>
</feature>
<feature type="transmembrane region" description="Helical" evidence="2">
    <location>
        <begin position="814"/>
        <end position="836"/>
    </location>
</feature>
<keyword evidence="2" id="KW-0812">Transmembrane</keyword>
<evidence type="ECO:0000256" key="2">
    <source>
        <dbReference type="SAM" id="Phobius"/>
    </source>
</evidence>
<keyword evidence="1" id="KW-1188">Viral release from host cell</keyword>
<protein>
    <submittedName>
        <fullName evidence="4">Minor tail protein</fullName>
    </submittedName>
</protein>
<feature type="transmembrane region" description="Helical" evidence="2">
    <location>
        <begin position="689"/>
        <end position="712"/>
    </location>
</feature>
<feature type="transmembrane region" description="Helical" evidence="2">
    <location>
        <begin position="562"/>
        <end position="585"/>
    </location>
</feature>
<feature type="transmembrane region" description="Helical" evidence="2">
    <location>
        <begin position="462"/>
        <end position="487"/>
    </location>
</feature>
<dbReference type="InterPro" id="IPR010090">
    <property type="entry name" value="Phage_tape_meas"/>
</dbReference>
<name>A0AA49X2I9_9VIRU</name>
<proteinExistence type="predicted"/>
<feature type="transmembrane region" description="Helical" evidence="2">
    <location>
        <begin position="658"/>
        <end position="683"/>
    </location>
</feature>
<sequence>MDFNLKAIFSADTSNLKKGFGQVMTSLGAMKDGAKLSSAGVTDMLKGAGAGVANVGKALSLGVTVPLVGIGVAAAKTGAEFESQMNRVGAIAGATEEEMKSLEKQALDLGSSSIFSAKEVASAQEQLASAGFTTNQILAATPGLIDMAAVSGGDMGLAAEAASSAVRQFGLDINATGHVADVYAKTAADTNAETADMAEAMKYAGPIAGALGIEFEQTAAAIGIMSNAGIKGSQAGTALRGALTRLSNPTDEAADAMKALKINAFDAQGKMKPLSQFIPELQSAMEGLTEKEKTAALATIFGQNALSGMMSLVESSPEELGALAGSLENCDGAAKNMADRINSGMPGAIEELHGAVETAAIKISKAGEGPLTDFIGKITDLINKFNSLSPEMQQNIVKWVGIAAVAGPLIMIFGKLMQGLAPIGGLIMTMGKHLGGAASGLSSIGKGATEAGGAASMSAPQILAMGAAFVGLGAGIALAAFGLKILAEAASGLASAGPLAIAVMVGMVATLALLAKGAAMIGPQLSAGAVGFIAFGAGLALAAVGINLMADAAIKLNAAGSVAIATLAGIAVGLAAFMAVAAAIGPGLTAGAVGFVAFGVGLTLAATAVGMLADSAINLSAAGPGAIAVLAGLGIGLGALIALVGVLGPSLLAGGIGFAAFGVGLTLVGVAANLGALALQMIVGVLPSVVQYGVSGAASIAALGASMVVFAAGAAAGGVGAVVLAAGLAALALALGAAGAAALVAGTGMAVISATLPVIASSGMAASAAILALSGAMVPMTATSVALSASLVALTATLVAASAGFTAYSVSVGLAAAGTGLLVAGLVAAQASLTAINTSANATAESLQTMVTSIDVVKSGLNGIKDAGKSALDGLVSLFDRTADRAKTAGQQTGTNFSNGLNAGLSQAQANATSKLTGIATVFTSSSARVTNAVRSASTQMSAAWTASLSTIGRSTTQGYSAMQQAATTAMTSIRNVTTQGMAGVVAAAAQGITQFSQRIVTGTRQAVSMLRSGLSQAVASANGFRGAFQSAGYNMSAGMARGIYSGRSAVISAAANVAASAIYAAQRRLQIHSPSKVMANQVGRYVPEGIAVGILGKKNIVTSAMESVSDLVTGTSVPDVHVGTMLGRSYSYGQAGASQSATNISRRPLQLVVQMGSHAWELFVDDITKSQDGKTQAQMRYLGQGL</sequence>
<feature type="transmembrane region" description="Helical" evidence="2">
    <location>
        <begin position="625"/>
        <end position="646"/>
    </location>
</feature>
<feature type="transmembrane region" description="Helical" evidence="2">
    <location>
        <begin position="750"/>
        <end position="773"/>
    </location>
</feature>
<reference evidence="4" key="1">
    <citation type="submission" date="2023-04" db="EMBL/GenBank/DDBJ databases">
        <title>The human skin virome in hidradenitis suppurativa patients.</title>
        <authorList>
            <person name="Jansen D."/>
        </authorList>
    </citation>
    <scope>NUCLEOTIDE SEQUENCE</scope>
    <source>
        <strain evidence="4">VC3_JansenPhageG</strain>
    </source>
</reference>
<keyword evidence="2" id="KW-0472">Membrane</keyword>
<feature type="transmembrane region" description="Helical" evidence="2">
    <location>
        <begin position="493"/>
        <end position="515"/>
    </location>
</feature>
<dbReference type="PANTHER" id="PTHR37813">
    <property type="entry name" value="FELS-2 PROPHAGE PROTEIN"/>
    <property type="match status" value="1"/>
</dbReference>
<feature type="transmembrane region" description="Helical" evidence="2">
    <location>
        <begin position="527"/>
        <end position="550"/>
    </location>
</feature>
<evidence type="ECO:0000256" key="1">
    <source>
        <dbReference type="ARBA" id="ARBA00022612"/>
    </source>
</evidence>
<keyword evidence="2" id="KW-1133">Transmembrane helix</keyword>